<accession>A0A7S4AG67</accession>
<dbReference type="EMBL" id="HBIX01009740">
    <property type="protein sequence ID" value="CAE0714636.1"/>
    <property type="molecule type" value="Transcribed_RNA"/>
</dbReference>
<organism evidence="1">
    <name type="scientific">Pseudo-nitzschia australis</name>
    <dbReference type="NCBI Taxonomy" id="44445"/>
    <lineage>
        <taxon>Eukaryota</taxon>
        <taxon>Sar</taxon>
        <taxon>Stramenopiles</taxon>
        <taxon>Ochrophyta</taxon>
        <taxon>Bacillariophyta</taxon>
        <taxon>Bacillariophyceae</taxon>
        <taxon>Bacillariophycidae</taxon>
        <taxon>Bacillariales</taxon>
        <taxon>Bacillariaceae</taxon>
        <taxon>Pseudo-nitzschia</taxon>
    </lineage>
</organism>
<evidence type="ECO:0000313" key="1">
    <source>
        <dbReference type="EMBL" id="CAE0714636.1"/>
    </source>
</evidence>
<name>A0A7S4AG67_9STRA</name>
<dbReference type="AlphaFoldDB" id="A0A7S4AG67"/>
<reference evidence="1" key="1">
    <citation type="submission" date="2021-01" db="EMBL/GenBank/DDBJ databases">
        <authorList>
            <person name="Corre E."/>
            <person name="Pelletier E."/>
            <person name="Niang G."/>
            <person name="Scheremetjew M."/>
            <person name="Finn R."/>
            <person name="Kale V."/>
            <person name="Holt S."/>
            <person name="Cochrane G."/>
            <person name="Meng A."/>
            <person name="Brown T."/>
            <person name="Cohen L."/>
        </authorList>
    </citation>
    <scope>NUCLEOTIDE SEQUENCE</scope>
    <source>
        <strain evidence="1">10249 10 AB</strain>
    </source>
</reference>
<protein>
    <submittedName>
        <fullName evidence="1">Uncharacterized protein</fullName>
    </submittedName>
</protein>
<gene>
    <name evidence="1" type="ORF">PAUS00366_LOCUS7388</name>
</gene>
<proteinExistence type="predicted"/>
<sequence length="166" mass="18627">MFAINFRLTIVVGIIPLLLYFLLAIDGNFNERTSVVSIKKTQPIEALVGSSFLNMTLFADKCAGENSKTYITPTNKCYSSTLLFPNDPSWSGKDVYDTTIVDPQTPKQTMLIRTFYDTEDGTCRGAGDVFRIPLNECVGPFGKPRPWGIFRLVQQQQQKKSDSEVQ</sequence>